<evidence type="ECO:0000313" key="1">
    <source>
        <dbReference type="EMBL" id="CAB4025998.1"/>
    </source>
</evidence>
<keyword evidence="2" id="KW-1185">Reference proteome</keyword>
<evidence type="ECO:0000313" key="2">
    <source>
        <dbReference type="Proteomes" id="UP001152795"/>
    </source>
</evidence>
<proteinExistence type="predicted"/>
<gene>
    <name evidence="1" type="ORF">PACLA_8A036270</name>
</gene>
<dbReference type="AlphaFoldDB" id="A0A6S7J657"/>
<reference evidence="1" key="1">
    <citation type="submission" date="2020-04" db="EMBL/GenBank/DDBJ databases">
        <authorList>
            <person name="Alioto T."/>
            <person name="Alioto T."/>
            <person name="Gomez Garrido J."/>
        </authorList>
    </citation>
    <scope>NUCLEOTIDE SEQUENCE</scope>
    <source>
        <strain evidence="1">A484AB</strain>
    </source>
</reference>
<dbReference type="OrthoDB" id="5977454at2759"/>
<organism evidence="1 2">
    <name type="scientific">Paramuricea clavata</name>
    <name type="common">Red gorgonian</name>
    <name type="synonym">Violescent sea-whip</name>
    <dbReference type="NCBI Taxonomy" id="317549"/>
    <lineage>
        <taxon>Eukaryota</taxon>
        <taxon>Metazoa</taxon>
        <taxon>Cnidaria</taxon>
        <taxon>Anthozoa</taxon>
        <taxon>Octocorallia</taxon>
        <taxon>Malacalcyonacea</taxon>
        <taxon>Plexauridae</taxon>
        <taxon>Paramuricea</taxon>
    </lineage>
</organism>
<dbReference type="EMBL" id="CACRXK020013946">
    <property type="protein sequence ID" value="CAB4025998.1"/>
    <property type="molecule type" value="Genomic_DNA"/>
</dbReference>
<accession>A0A6S7J657</accession>
<dbReference type="Proteomes" id="UP001152795">
    <property type="component" value="Unassembled WGS sequence"/>
</dbReference>
<sequence>MDMVNVNETVKIDRSHCLGKRRNEPSKPQPIIVKFNYHQDWEFVRLNAKNLKGTNFGISEQLPSE</sequence>
<name>A0A6S7J657_PARCT</name>
<comment type="caution">
    <text evidence="1">The sequence shown here is derived from an EMBL/GenBank/DDBJ whole genome shotgun (WGS) entry which is preliminary data.</text>
</comment>
<feature type="non-terminal residue" evidence="1">
    <location>
        <position position="65"/>
    </location>
</feature>
<protein>
    <submittedName>
        <fullName evidence="1">Uncharacterized protein</fullName>
    </submittedName>
</protein>
<dbReference type="Gene3D" id="3.30.70.1820">
    <property type="entry name" value="L1 transposable element, RRM domain"/>
    <property type="match status" value="1"/>
</dbReference>